<evidence type="ECO:0000256" key="2">
    <source>
        <dbReference type="ARBA" id="ARBA00022748"/>
    </source>
</evidence>
<name>A0A1M6PCM9_9FLAO</name>
<dbReference type="PANTHER" id="PTHR42852:SF6">
    <property type="entry name" value="THIOL:DISULFIDE INTERCHANGE PROTEIN DSBE"/>
    <property type="match status" value="1"/>
</dbReference>
<sequence length="426" mass="48560">MKKLILISSILFSAYAFPQFSITADIPSYLADSEIYLYGFNGSKEILYSKGKIANNKAVLKVDKKYVGMMRVFFQKTNSSVNMVSENKNVDFRLELDGKNKISNIIFGDQTNLLFSNEVEQQKKQELILPALVQIKDYYKPSESFYKSLEAEINSLSKGDLTLYDAHPFLDYYHQNQKYSVQEKAVELKPQDYIDFYSKSGEYLETSTLLKPSLINYLNASKSNVEGAVDKLLEAVNVETPRGQTILSELIEIFNTYNMDKLKDKYLAEANNLKCTINDRLSATLKSNNNTTIGAKMPNTVFLNPIHTKAKSLYDIKADKKIVVFWSSTCSHCESELPKLLEKYDKLKAQNIQVVGFSLDANLDEYRNKAILYPWVSDSEGRGWYSSYGDIYNISATPTYFILDSNNKIISKPNHVADVLDYLKLN</sequence>
<dbReference type="EMBL" id="FRAM01000001">
    <property type="protein sequence ID" value="SHK05698.1"/>
    <property type="molecule type" value="Genomic_DNA"/>
</dbReference>
<feature type="chain" id="PRO_5012070641" evidence="5">
    <location>
        <begin position="19"/>
        <end position="426"/>
    </location>
</feature>
<protein>
    <submittedName>
        <fullName evidence="7">Peroxiredoxin</fullName>
    </submittedName>
</protein>
<keyword evidence="2" id="KW-0201">Cytochrome c-type biogenesis</keyword>
<dbReference type="OrthoDB" id="6399635at2"/>
<dbReference type="Proteomes" id="UP000184498">
    <property type="component" value="Unassembled WGS sequence"/>
</dbReference>
<reference evidence="8" key="1">
    <citation type="submission" date="2016-11" db="EMBL/GenBank/DDBJ databases">
        <authorList>
            <person name="Varghese N."/>
            <person name="Submissions S."/>
        </authorList>
    </citation>
    <scope>NUCLEOTIDE SEQUENCE [LARGE SCALE GENOMIC DNA]</scope>
    <source>
        <strain evidence="8">DSM 18016</strain>
    </source>
</reference>
<dbReference type="RefSeq" id="WP_072996697.1">
    <property type="nucleotide sequence ID" value="NZ_FRAM01000001.1"/>
</dbReference>
<dbReference type="InterPro" id="IPR013766">
    <property type="entry name" value="Thioredoxin_domain"/>
</dbReference>
<keyword evidence="3" id="KW-1015">Disulfide bond</keyword>
<keyword evidence="4" id="KW-0676">Redox-active center</keyword>
<dbReference type="SUPFAM" id="SSF52833">
    <property type="entry name" value="Thioredoxin-like"/>
    <property type="match status" value="1"/>
</dbReference>
<evidence type="ECO:0000256" key="5">
    <source>
        <dbReference type="SAM" id="SignalP"/>
    </source>
</evidence>
<dbReference type="CDD" id="cd02966">
    <property type="entry name" value="TlpA_like_family"/>
    <property type="match status" value="1"/>
</dbReference>
<dbReference type="InterPro" id="IPR000866">
    <property type="entry name" value="AhpC/TSA"/>
</dbReference>
<keyword evidence="8" id="KW-1185">Reference proteome</keyword>
<dbReference type="AlphaFoldDB" id="A0A1M6PCM9"/>
<evidence type="ECO:0000256" key="4">
    <source>
        <dbReference type="ARBA" id="ARBA00023284"/>
    </source>
</evidence>
<evidence type="ECO:0000313" key="8">
    <source>
        <dbReference type="Proteomes" id="UP000184498"/>
    </source>
</evidence>
<comment type="subcellular location">
    <subcellularLocation>
        <location evidence="1">Cell envelope</location>
    </subcellularLocation>
</comment>
<keyword evidence="5" id="KW-0732">Signal</keyword>
<dbReference type="InterPro" id="IPR050553">
    <property type="entry name" value="Thioredoxin_ResA/DsbE_sf"/>
</dbReference>
<dbReference type="Gene3D" id="3.40.30.10">
    <property type="entry name" value="Glutaredoxin"/>
    <property type="match status" value="1"/>
</dbReference>
<organism evidence="7 8">
    <name type="scientific">Epilithonimonas mollis</name>
    <dbReference type="NCBI Taxonomy" id="216903"/>
    <lineage>
        <taxon>Bacteria</taxon>
        <taxon>Pseudomonadati</taxon>
        <taxon>Bacteroidota</taxon>
        <taxon>Flavobacteriia</taxon>
        <taxon>Flavobacteriales</taxon>
        <taxon>Weeksellaceae</taxon>
        <taxon>Chryseobacterium group</taxon>
        <taxon>Epilithonimonas</taxon>
    </lineage>
</organism>
<gene>
    <name evidence="7" type="ORF">SAMN05444371_1010</name>
</gene>
<dbReference type="Pfam" id="PF00578">
    <property type="entry name" value="AhpC-TSA"/>
    <property type="match status" value="1"/>
</dbReference>
<proteinExistence type="predicted"/>
<feature type="domain" description="Thioredoxin" evidence="6">
    <location>
        <begin position="291"/>
        <end position="425"/>
    </location>
</feature>
<dbReference type="PROSITE" id="PS51352">
    <property type="entry name" value="THIOREDOXIN_2"/>
    <property type="match status" value="1"/>
</dbReference>
<dbReference type="PANTHER" id="PTHR42852">
    <property type="entry name" value="THIOL:DISULFIDE INTERCHANGE PROTEIN DSBE"/>
    <property type="match status" value="1"/>
</dbReference>
<evidence type="ECO:0000259" key="6">
    <source>
        <dbReference type="PROSITE" id="PS51352"/>
    </source>
</evidence>
<dbReference type="STRING" id="216903.SAMN05444371_1010"/>
<evidence type="ECO:0000256" key="1">
    <source>
        <dbReference type="ARBA" id="ARBA00004196"/>
    </source>
</evidence>
<dbReference type="GO" id="GO:0017004">
    <property type="term" value="P:cytochrome complex assembly"/>
    <property type="evidence" value="ECO:0007669"/>
    <property type="project" value="UniProtKB-KW"/>
</dbReference>
<dbReference type="InterPro" id="IPR036249">
    <property type="entry name" value="Thioredoxin-like_sf"/>
</dbReference>
<feature type="signal peptide" evidence="5">
    <location>
        <begin position="1"/>
        <end position="18"/>
    </location>
</feature>
<dbReference type="GO" id="GO:0030313">
    <property type="term" value="C:cell envelope"/>
    <property type="evidence" value="ECO:0007669"/>
    <property type="project" value="UniProtKB-SubCell"/>
</dbReference>
<evidence type="ECO:0000256" key="3">
    <source>
        <dbReference type="ARBA" id="ARBA00023157"/>
    </source>
</evidence>
<accession>A0A1M6PCM9</accession>
<evidence type="ECO:0000313" key="7">
    <source>
        <dbReference type="EMBL" id="SHK05698.1"/>
    </source>
</evidence>